<gene>
    <name evidence="1" type="ORF">L0M99_00345</name>
</gene>
<dbReference type="AlphaFoldDB" id="A0AAJ1EWX5"/>
<sequence length="84" mass="9466">MKRSEFDFALKAVFGSAFGASLLSDLYLPDLHSTAEQALASGEDPQQIWDCLLTQTDSDPQLRFIHRADRRTLNELARQGLLRT</sequence>
<evidence type="ECO:0000313" key="2">
    <source>
        <dbReference type="Proteomes" id="UP001200537"/>
    </source>
</evidence>
<name>A0AAJ1EWX5_9ACTO</name>
<dbReference type="Proteomes" id="UP001200537">
    <property type="component" value="Unassembled WGS sequence"/>
</dbReference>
<reference evidence="1" key="1">
    <citation type="submission" date="2022-01" db="EMBL/GenBank/DDBJ databases">
        <title>Collection of gut derived symbiotic bacterial strains cultured from healthy donors.</title>
        <authorList>
            <person name="Lin H."/>
            <person name="Kohout C."/>
            <person name="Waligurski E."/>
            <person name="Pamer E.G."/>
        </authorList>
    </citation>
    <scope>NUCLEOTIDE SEQUENCE</scope>
    <source>
        <strain evidence="1">DFI.7.46</strain>
    </source>
</reference>
<evidence type="ECO:0000313" key="1">
    <source>
        <dbReference type="EMBL" id="MCG4616945.1"/>
    </source>
</evidence>
<dbReference type="Pfam" id="PF11248">
    <property type="entry name" value="DUF3046"/>
    <property type="match status" value="1"/>
</dbReference>
<dbReference type="InterPro" id="IPR021408">
    <property type="entry name" value="DUF3046"/>
</dbReference>
<accession>A0AAJ1EWX5</accession>
<protein>
    <submittedName>
        <fullName evidence="1">DUF3046 domain-containing protein</fullName>
    </submittedName>
</protein>
<dbReference type="EMBL" id="JAKNHJ010000001">
    <property type="protein sequence ID" value="MCG4616945.1"/>
    <property type="molecule type" value="Genomic_DNA"/>
</dbReference>
<organism evidence="1 2">
    <name type="scientific">Varibaculum cambriense</name>
    <dbReference type="NCBI Taxonomy" id="184870"/>
    <lineage>
        <taxon>Bacteria</taxon>
        <taxon>Bacillati</taxon>
        <taxon>Actinomycetota</taxon>
        <taxon>Actinomycetes</taxon>
        <taxon>Actinomycetales</taxon>
        <taxon>Actinomycetaceae</taxon>
        <taxon>Varibaculum</taxon>
    </lineage>
</organism>
<dbReference type="RefSeq" id="WP_024058526.1">
    <property type="nucleotide sequence ID" value="NZ_JAGZVZ010000003.1"/>
</dbReference>
<proteinExistence type="predicted"/>
<comment type="caution">
    <text evidence="1">The sequence shown here is derived from an EMBL/GenBank/DDBJ whole genome shotgun (WGS) entry which is preliminary data.</text>
</comment>